<name>A0A2M8VQ42_9BURK</name>
<dbReference type="SUPFAM" id="SSF51905">
    <property type="entry name" value="FAD/NAD(P)-binding domain"/>
    <property type="match status" value="1"/>
</dbReference>
<organism evidence="1 2">
    <name type="scientific">Polynucleobacter brandtiae</name>
    <dbReference type="NCBI Taxonomy" id="1938816"/>
    <lineage>
        <taxon>Bacteria</taxon>
        <taxon>Pseudomonadati</taxon>
        <taxon>Pseudomonadota</taxon>
        <taxon>Betaproteobacteria</taxon>
        <taxon>Burkholderiales</taxon>
        <taxon>Burkholderiaceae</taxon>
        <taxon>Polynucleobacter</taxon>
    </lineage>
</organism>
<dbReference type="AlphaFoldDB" id="A0A2M8VQ42"/>
<accession>A0A2M8VQ42</accession>
<keyword evidence="2" id="KW-1185">Reference proteome</keyword>
<dbReference type="OrthoDB" id="5793379at2"/>
<dbReference type="EMBL" id="PGTX01000003">
    <property type="protein sequence ID" value="PJI79297.1"/>
    <property type="molecule type" value="Genomic_DNA"/>
</dbReference>
<proteinExistence type="predicted"/>
<dbReference type="Pfam" id="PF05834">
    <property type="entry name" value="Lycopene_cycl"/>
    <property type="match status" value="1"/>
</dbReference>
<dbReference type="Proteomes" id="UP000229366">
    <property type="component" value="Unassembled WGS sequence"/>
</dbReference>
<gene>
    <name evidence="1" type="ORF">B0G85_1402</name>
</gene>
<reference evidence="1 2" key="1">
    <citation type="submission" date="2017-11" db="EMBL/GenBank/DDBJ databases">
        <title>Genomic Encyclopedia of Type Strains, Phase III (KMG-III): the genomes of soil and plant-associated and newly described type strains.</title>
        <authorList>
            <person name="Whitman W."/>
        </authorList>
    </citation>
    <scope>NUCLEOTIDE SEQUENCE [LARGE SCALE GENOMIC DNA]</scope>
    <source>
        <strain evidence="1 2">UB-Domo-W1</strain>
    </source>
</reference>
<sequence>MAEKYDLIILGGGCAGLSLARELALSKGKKLKVLLLESRKEYKNDRTWCFWEPPEKAKKGKQIQAHAGATHQWSMLRISSNLESIFFPCKNRPYQMLASDQFYQAALKTIYSSPQIEVELGAVVEDAVHHFQDHWEVKTSEGVFQSSFLVDTRPDSVNPNTTSILWQSFYGFEIECSDAIFDSSIADLMDFLPGSDRIAFIYFLPMSATRALVEFTVFAPSPLTATDLASYLESAVKERVGDTAFTILRSESACLPMGLDVPPRVADASYAKVGVMAGSARASTGYAFQRIQQWARLCAASLVQSGELINQPSDPWIVRKMDILFLKVLRSDPAKAPSLFLSLFKNVSPLIVIRFLSGEARALDYLSVMRSLPATPFIRELFRPLLPREKEVHQKVSL</sequence>
<dbReference type="RefSeq" id="WP_100379719.1">
    <property type="nucleotide sequence ID" value="NZ_CBCSBW010000003.1"/>
</dbReference>
<dbReference type="Gene3D" id="3.50.50.60">
    <property type="entry name" value="FAD/NAD(P)-binding domain"/>
    <property type="match status" value="1"/>
</dbReference>
<comment type="caution">
    <text evidence="1">The sequence shown here is derived from an EMBL/GenBank/DDBJ whole genome shotgun (WGS) entry which is preliminary data.</text>
</comment>
<evidence type="ECO:0000313" key="1">
    <source>
        <dbReference type="EMBL" id="PJI79297.1"/>
    </source>
</evidence>
<evidence type="ECO:0000313" key="2">
    <source>
        <dbReference type="Proteomes" id="UP000229366"/>
    </source>
</evidence>
<protein>
    <submittedName>
        <fullName evidence="1">Lycopene beta-cyclase</fullName>
    </submittedName>
</protein>
<dbReference type="InterPro" id="IPR036188">
    <property type="entry name" value="FAD/NAD-bd_sf"/>
</dbReference>